<comment type="similarity">
    <text evidence="1 6 7">Belongs to the FGGY kinase family.</text>
</comment>
<dbReference type="PANTHER" id="PTHR43095:SF6">
    <property type="entry name" value="XYLULOSE KINASE"/>
    <property type="match status" value="1"/>
</dbReference>
<evidence type="ECO:0000256" key="1">
    <source>
        <dbReference type="ARBA" id="ARBA00009156"/>
    </source>
</evidence>
<dbReference type="GO" id="GO:0004856">
    <property type="term" value="F:D-xylulokinase activity"/>
    <property type="evidence" value="ECO:0007669"/>
    <property type="project" value="UniProtKB-UniRule"/>
</dbReference>
<evidence type="ECO:0000313" key="11">
    <source>
        <dbReference type="Proteomes" id="UP000297966"/>
    </source>
</evidence>
<dbReference type="InterPro" id="IPR000577">
    <property type="entry name" value="Carb_kinase_FGGY"/>
</dbReference>
<gene>
    <name evidence="6 7 10" type="primary">xylB</name>
    <name evidence="10" type="ORF">E4K65_37655</name>
</gene>
<keyword evidence="3 6" id="KW-0547">Nucleotide-binding</keyword>
<keyword evidence="2 6" id="KW-0808">Transferase</keyword>
<sequence length="481" mass="50839">MYLGIDLGTSAVKTVLVDSAQRVIASESRPLTTASPLSGYCEQDPAQWVDATFATLDALKATHASALAVVEGIGLSGQMHGATLLDASARPLRPCILWNDGRSVAECRILEQRWPALRATTGNKAMPGFTAPKLLWIAMHEPEVFAATKLVLLPKAYLRLVLTGEAVEDVSDASGSLWLDAARRDWSDAALAATGLSRDHMPRLVEGCAPAATLRSELAQRWGMIRRPIFAGGAGDNPAGAVGIGAIRAGTAFISLGTSGALLAPTSRMAANPDRGVHTFCHAIPAMWIQAGAILSAASCLAWISRLFGIAEAELLAPLGSRPQLPSPVSFLPYLAGERTPHDDPVVRGMLDGLSHGTDREAIVQAVLEGVAFALADCRDVLADAGIGIAEADAIGGGSRSRFWLAVLASVLNVPIHRFAEGETGAAFGAARLGRLAVTGEAIDTVCTPPRRIETFEPDRVLVDAYADRLPAWRELYRPRQ</sequence>
<comment type="catalytic activity">
    <reaction evidence="6 7">
        <text>D-xylulose + ATP = D-xylulose 5-phosphate + ADP + H(+)</text>
        <dbReference type="Rhea" id="RHEA:10964"/>
        <dbReference type="ChEBI" id="CHEBI:15378"/>
        <dbReference type="ChEBI" id="CHEBI:17140"/>
        <dbReference type="ChEBI" id="CHEBI:30616"/>
        <dbReference type="ChEBI" id="CHEBI:57737"/>
        <dbReference type="ChEBI" id="CHEBI:456216"/>
        <dbReference type="EC" id="2.7.1.17"/>
    </reaction>
</comment>
<evidence type="ECO:0000256" key="6">
    <source>
        <dbReference type="HAMAP-Rule" id="MF_02220"/>
    </source>
</evidence>
<feature type="domain" description="Carbohydrate kinase FGGY C-terminal" evidence="9">
    <location>
        <begin position="253"/>
        <end position="436"/>
    </location>
</feature>
<dbReference type="Pfam" id="PF02782">
    <property type="entry name" value="FGGY_C"/>
    <property type="match status" value="1"/>
</dbReference>
<dbReference type="NCBIfam" id="TIGR01312">
    <property type="entry name" value="XylB"/>
    <property type="match status" value="1"/>
</dbReference>
<dbReference type="PIRSF" id="PIRSF000538">
    <property type="entry name" value="GlpK"/>
    <property type="match status" value="1"/>
</dbReference>
<dbReference type="Gene3D" id="3.30.420.40">
    <property type="match status" value="2"/>
</dbReference>
<dbReference type="RefSeq" id="WP_135178443.1">
    <property type="nucleotide sequence ID" value="NZ_SPQT01000031.1"/>
</dbReference>
<organism evidence="10 11">
    <name type="scientific">Bradyrhizobium niftali</name>
    <dbReference type="NCBI Taxonomy" id="2560055"/>
    <lineage>
        <taxon>Bacteria</taxon>
        <taxon>Pseudomonadati</taxon>
        <taxon>Pseudomonadota</taxon>
        <taxon>Alphaproteobacteria</taxon>
        <taxon>Hyphomicrobiales</taxon>
        <taxon>Nitrobacteraceae</taxon>
        <taxon>Bradyrhizobium</taxon>
    </lineage>
</organism>
<feature type="binding site" evidence="6">
    <location>
        <begin position="79"/>
        <end position="80"/>
    </location>
    <ligand>
        <name>substrate</name>
    </ligand>
</feature>
<dbReference type="InterPro" id="IPR018484">
    <property type="entry name" value="FGGY_N"/>
</dbReference>
<reference evidence="10 11" key="1">
    <citation type="submission" date="2019-03" db="EMBL/GenBank/DDBJ databases">
        <title>Bradyrhizobium diversity isolated from nodules of Chamaecrista fasciculata.</title>
        <authorList>
            <person name="Klepa M.S."/>
            <person name="Urquiaga M.O."/>
            <person name="Hungria M."/>
            <person name="Delamuta J.R."/>
        </authorList>
    </citation>
    <scope>NUCLEOTIDE SEQUENCE [LARGE SCALE GENOMIC DNA]</scope>
    <source>
        <strain evidence="10 11">CNPSo 3448</strain>
    </source>
</reference>
<dbReference type="InterPro" id="IPR043129">
    <property type="entry name" value="ATPase_NBD"/>
</dbReference>
<dbReference type="InterPro" id="IPR018485">
    <property type="entry name" value="FGGY_C"/>
</dbReference>
<dbReference type="EMBL" id="SPQT01000031">
    <property type="protein sequence ID" value="TFV41194.1"/>
    <property type="molecule type" value="Genomic_DNA"/>
</dbReference>
<evidence type="ECO:0000259" key="8">
    <source>
        <dbReference type="Pfam" id="PF00370"/>
    </source>
</evidence>
<evidence type="ECO:0000256" key="4">
    <source>
        <dbReference type="ARBA" id="ARBA00022777"/>
    </source>
</evidence>
<dbReference type="EC" id="2.7.1.17" evidence="6 7"/>
<dbReference type="SUPFAM" id="SSF53067">
    <property type="entry name" value="Actin-like ATPase domain"/>
    <property type="match status" value="2"/>
</dbReference>
<comment type="caution">
    <text evidence="10">The sequence shown here is derived from an EMBL/GenBank/DDBJ whole genome shotgun (WGS) entry which is preliminary data.</text>
</comment>
<feature type="active site" description="Proton acceptor" evidence="6">
    <location>
        <position position="236"/>
    </location>
</feature>
<keyword evidence="5 6" id="KW-0067">ATP-binding</keyword>
<evidence type="ECO:0000256" key="5">
    <source>
        <dbReference type="ARBA" id="ARBA00022840"/>
    </source>
</evidence>
<proteinExistence type="inferred from homology"/>
<dbReference type="AlphaFoldDB" id="A0A4Y9LFM7"/>
<dbReference type="InterPro" id="IPR006000">
    <property type="entry name" value="Xylulokinase"/>
</dbReference>
<comment type="function">
    <text evidence="6">Catalyzes the phosphorylation of D-xylulose to D-xylulose 5-phosphate.</text>
</comment>
<keyword evidence="6 7" id="KW-0119">Carbohydrate metabolism</keyword>
<dbReference type="Proteomes" id="UP000297966">
    <property type="component" value="Unassembled WGS sequence"/>
</dbReference>
<evidence type="ECO:0000313" key="10">
    <source>
        <dbReference type="EMBL" id="TFV41194.1"/>
    </source>
</evidence>
<dbReference type="CDD" id="cd07808">
    <property type="entry name" value="ASKHA_NBD_FGGY_EcXK-like"/>
    <property type="match status" value="1"/>
</dbReference>
<feature type="site" description="Important for activity" evidence="6">
    <location>
        <position position="6"/>
    </location>
</feature>
<dbReference type="Pfam" id="PF00370">
    <property type="entry name" value="FGGY_N"/>
    <property type="match status" value="1"/>
</dbReference>
<feature type="domain" description="Carbohydrate kinase FGGY N-terminal" evidence="8">
    <location>
        <begin position="1"/>
        <end position="243"/>
    </location>
</feature>
<protein>
    <recommendedName>
        <fullName evidence="6 7">Xylulose kinase</fullName>
        <shortName evidence="6 7">Xylulokinase</shortName>
        <ecNumber evidence="6 7">2.7.1.17</ecNumber>
    </recommendedName>
</protein>
<dbReference type="GO" id="GO:0005524">
    <property type="term" value="F:ATP binding"/>
    <property type="evidence" value="ECO:0007669"/>
    <property type="project" value="UniProtKB-UniRule"/>
</dbReference>
<evidence type="ECO:0000256" key="7">
    <source>
        <dbReference type="RuleBase" id="RU364073"/>
    </source>
</evidence>
<evidence type="ECO:0000259" key="9">
    <source>
        <dbReference type="Pfam" id="PF02782"/>
    </source>
</evidence>
<name>A0A4Y9LFM7_9BRAD</name>
<keyword evidence="11" id="KW-1185">Reference proteome</keyword>
<dbReference type="GO" id="GO:0042732">
    <property type="term" value="P:D-xylose metabolic process"/>
    <property type="evidence" value="ECO:0007669"/>
    <property type="project" value="UniProtKB-KW"/>
</dbReference>
<dbReference type="PANTHER" id="PTHR43095">
    <property type="entry name" value="SUGAR KINASE"/>
    <property type="match status" value="1"/>
</dbReference>
<evidence type="ECO:0000256" key="3">
    <source>
        <dbReference type="ARBA" id="ARBA00022741"/>
    </source>
</evidence>
<dbReference type="OrthoDB" id="9805576at2"/>
<keyword evidence="4 6" id="KW-0418">Kinase</keyword>
<dbReference type="HAMAP" id="MF_02220">
    <property type="entry name" value="XylB"/>
    <property type="match status" value="1"/>
</dbReference>
<dbReference type="InterPro" id="IPR050406">
    <property type="entry name" value="FGGY_Carb_Kinase"/>
</dbReference>
<evidence type="ECO:0000256" key="2">
    <source>
        <dbReference type="ARBA" id="ARBA00022679"/>
    </source>
</evidence>
<keyword evidence="6 7" id="KW-0859">Xylose metabolism</keyword>
<dbReference type="GO" id="GO:0005998">
    <property type="term" value="P:xylulose catabolic process"/>
    <property type="evidence" value="ECO:0007669"/>
    <property type="project" value="UniProtKB-UniRule"/>
</dbReference>
<accession>A0A4Y9LFM7</accession>